<feature type="compositionally biased region" description="Acidic residues" evidence="1">
    <location>
        <begin position="258"/>
        <end position="276"/>
    </location>
</feature>
<gene>
    <name evidence="2" type="ORF">CDL12_01310</name>
</gene>
<feature type="region of interest" description="Disordered" evidence="1">
    <location>
        <begin position="160"/>
        <end position="287"/>
    </location>
</feature>
<dbReference type="AlphaFoldDB" id="A0A2G9I874"/>
<reference evidence="3" key="1">
    <citation type="journal article" date="2018" name="Gigascience">
        <title>Genome assembly of the Pink Ipe (Handroanthus impetiginosus, Bignoniaceae), a highly valued, ecologically keystone Neotropical timber forest tree.</title>
        <authorList>
            <person name="Silva-Junior O.B."/>
            <person name="Grattapaglia D."/>
            <person name="Novaes E."/>
            <person name="Collevatti R.G."/>
        </authorList>
    </citation>
    <scope>NUCLEOTIDE SEQUENCE [LARGE SCALE GENOMIC DNA]</scope>
    <source>
        <strain evidence="3">cv. UFG-1</strain>
    </source>
</reference>
<name>A0A2G9I874_9LAMI</name>
<dbReference type="Proteomes" id="UP000231279">
    <property type="component" value="Unassembled WGS sequence"/>
</dbReference>
<dbReference type="EMBL" id="NKXS01000163">
    <property type="protein sequence ID" value="PIN25941.1"/>
    <property type="molecule type" value="Genomic_DNA"/>
</dbReference>
<feature type="compositionally biased region" description="Basic and acidic residues" evidence="1">
    <location>
        <begin position="216"/>
        <end position="235"/>
    </location>
</feature>
<feature type="compositionally biased region" description="Basic and acidic residues" evidence="1">
    <location>
        <begin position="243"/>
        <end position="257"/>
    </location>
</feature>
<evidence type="ECO:0000313" key="3">
    <source>
        <dbReference type="Proteomes" id="UP000231279"/>
    </source>
</evidence>
<feature type="compositionally biased region" description="Basic and acidic residues" evidence="1">
    <location>
        <begin position="161"/>
        <end position="186"/>
    </location>
</feature>
<keyword evidence="3" id="KW-1185">Reference proteome</keyword>
<sequence>MGEFASSIATYSFLVQEMRKCVGAGENRKKYLDGCTVGLMAWLYERITSLGTTQKLIEFFRLYRWGECKLPRKVHDAEDRLKSITADMIMIYILGYCYNSVFEFNPTRQELCLVTPDSVVAVIVRAKDQEINELKKRVVELEIVANKDVCVLAPVKADAAATKEQRDHEAACKEQSDNDGKENERKDEEEEDEKDKEMDKERNDGEDEEEEEKVEENEQKEEKTDEGQDDKKCEKEDGEDDEGKEKEGEKDEERKDGDDDEERDHDADNENNDMNEENQTKHRAGQVLYHHEVEMNKKLEAISRKLDFGQDVNFGEQDYEAVRTLLSIIDNELIEKQKLEDFDSPLSTTPAKHAKQRNEESDHGEEKRTILEQEKTGPKKEMMEEVTFIKVGEESDVNESPRLDPFGGRKDYRGRDLIMDEERGVIDRFVERDNVK</sequence>
<feature type="compositionally biased region" description="Acidic residues" evidence="1">
    <location>
        <begin position="204"/>
        <end position="215"/>
    </location>
</feature>
<dbReference type="EC" id="3.4.19.12" evidence="2"/>
<protein>
    <submittedName>
        <fullName evidence="2">Ubiquitinyl hydrolase 1</fullName>
        <ecNumber evidence="2">3.4.19.12</ecNumber>
    </submittedName>
</protein>
<feature type="compositionally biased region" description="Basic and acidic residues" evidence="1">
    <location>
        <begin position="356"/>
        <end position="383"/>
    </location>
</feature>
<accession>A0A2G9I874</accession>
<dbReference type="GO" id="GO:0004843">
    <property type="term" value="F:cysteine-type deubiquitinase activity"/>
    <property type="evidence" value="ECO:0007669"/>
    <property type="project" value="UniProtKB-EC"/>
</dbReference>
<comment type="caution">
    <text evidence="2">The sequence shown here is derived from an EMBL/GenBank/DDBJ whole genome shotgun (WGS) entry which is preliminary data.</text>
</comment>
<dbReference type="OrthoDB" id="928194at2759"/>
<organism evidence="2 3">
    <name type="scientific">Handroanthus impetiginosus</name>
    <dbReference type="NCBI Taxonomy" id="429701"/>
    <lineage>
        <taxon>Eukaryota</taxon>
        <taxon>Viridiplantae</taxon>
        <taxon>Streptophyta</taxon>
        <taxon>Embryophyta</taxon>
        <taxon>Tracheophyta</taxon>
        <taxon>Spermatophyta</taxon>
        <taxon>Magnoliopsida</taxon>
        <taxon>eudicotyledons</taxon>
        <taxon>Gunneridae</taxon>
        <taxon>Pentapetalae</taxon>
        <taxon>asterids</taxon>
        <taxon>lamiids</taxon>
        <taxon>Lamiales</taxon>
        <taxon>Bignoniaceae</taxon>
        <taxon>Crescentiina</taxon>
        <taxon>Tabebuia alliance</taxon>
        <taxon>Handroanthus</taxon>
    </lineage>
</organism>
<feature type="compositionally biased region" description="Basic and acidic residues" evidence="1">
    <location>
        <begin position="399"/>
        <end position="412"/>
    </location>
</feature>
<keyword evidence="2" id="KW-0378">Hydrolase</keyword>
<evidence type="ECO:0000313" key="2">
    <source>
        <dbReference type="EMBL" id="PIN25941.1"/>
    </source>
</evidence>
<feature type="region of interest" description="Disordered" evidence="1">
    <location>
        <begin position="340"/>
        <end position="412"/>
    </location>
</feature>
<evidence type="ECO:0000256" key="1">
    <source>
        <dbReference type="SAM" id="MobiDB-lite"/>
    </source>
</evidence>
<dbReference type="STRING" id="429701.A0A2G9I874"/>
<proteinExistence type="predicted"/>